<feature type="coiled-coil region" evidence="1">
    <location>
        <begin position="411"/>
        <end position="595"/>
    </location>
</feature>
<evidence type="ECO:0000256" key="1">
    <source>
        <dbReference type="SAM" id="Coils"/>
    </source>
</evidence>
<evidence type="ECO:0000256" key="2">
    <source>
        <dbReference type="SAM" id="MobiDB-lite"/>
    </source>
</evidence>
<comment type="caution">
    <text evidence="3">The sequence shown here is derived from an EMBL/GenBank/DDBJ whole genome shotgun (WGS) entry which is preliminary data.</text>
</comment>
<reference evidence="3 4" key="1">
    <citation type="submission" date="2016-11" db="EMBL/GenBank/DDBJ databases">
        <title>The macronuclear genome of Stentor coeruleus: a giant cell with tiny introns.</title>
        <authorList>
            <person name="Slabodnick M."/>
            <person name="Ruby J.G."/>
            <person name="Reiff S.B."/>
            <person name="Swart E.C."/>
            <person name="Gosai S."/>
            <person name="Prabakaran S."/>
            <person name="Witkowska E."/>
            <person name="Larue G.E."/>
            <person name="Fisher S."/>
            <person name="Freeman R.M."/>
            <person name="Gunawardena J."/>
            <person name="Chu W."/>
            <person name="Stover N.A."/>
            <person name="Gregory B.D."/>
            <person name="Nowacki M."/>
            <person name="Derisi J."/>
            <person name="Roy S.W."/>
            <person name="Marshall W.F."/>
            <person name="Sood P."/>
        </authorList>
    </citation>
    <scope>NUCLEOTIDE SEQUENCE [LARGE SCALE GENOMIC DNA]</scope>
    <source>
        <strain evidence="3">WM001</strain>
    </source>
</reference>
<gene>
    <name evidence="3" type="ORF">SteCoe_30291</name>
</gene>
<protein>
    <recommendedName>
        <fullName evidence="5">GRIP domain-containing protein</fullName>
    </recommendedName>
</protein>
<keyword evidence="4" id="KW-1185">Reference proteome</keyword>
<keyword evidence="1" id="KW-0175">Coiled coil</keyword>
<feature type="coiled-coil region" evidence="1">
    <location>
        <begin position="874"/>
        <end position="901"/>
    </location>
</feature>
<feature type="coiled-coil region" evidence="1">
    <location>
        <begin position="620"/>
        <end position="849"/>
    </location>
</feature>
<accession>A0A1R2B488</accession>
<evidence type="ECO:0000313" key="3">
    <source>
        <dbReference type="EMBL" id="OMJ71485.1"/>
    </source>
</evidence>
<feature type="coiled-coil region" evidence="1">
    <location>
        <begin position="222"/>
        <end position="256"/>
    </location>
</feature>
<dbReference type="EMBL" id="MPUH01000985">
    <property type="protein sequence ID" value="OMJ71485.1"/>
    <property type="molecule type" value="Genomic_DNA"/>
</dbReference>
<feature type="coiled-coil region" evidence="1">
    <location>
        <begin position="1140"/>
        <end position="1242"/>
    </location>
</feature>
<name>A0A1R2B488_9CILI</name>
<dbReference type="OrthoDB" id="327546at2759"/>
<sequence length="1436" mass="168280">MSYRDSYNKNDNLKPQHQSKALSVLFDIKPELLISPQISKKSNSKLYRKKESLKERHTTSPKNLHEKSPVNEKFGYLRNASSNILKTQEKTPNAEDLQEKKPLMKKLELIQKEIELTKSWKKTGSRDEVRQYKKKLSFLVKKVENFLVSSSRFQKMLHEKLGESVALVYEEEHNLLIQHIKSTTQGLDIGLIKSPLSSPLKSCKSQMPDDNFFFEPKSANALEKVKIEKNKTKKMQIELRNELNKKDTEMKNIRDRLIELEIIEKNKLEIEKKFIKASQDWNLTKQDLIKENNFFKSECVKYEEKTHELNTKITEILNENKIIKEKFDETIQENYKFSESLQTFDRLYNYTKKWVEKSVEESQNNFEAGFKDMGNKIEEKDMELKIMQKNLEKALKYKGELKGNLDLKYENDRLVEKINGLEESLNEIFKNSQNSERNAEKANFNCREGGRKLKDKKNIILGLKNEKNSIEKTLVDLSTEYETIKIELMGKNSEINDLTNKIKDLNSQIMTMHKDKDFIEKILLKNEEKNKENTELSNKILQIFNDLEKTQKEKKELMNRVSGLTLESQETQTKVHELIQENNALKSKILKVDQESETLRVEYKKMQKINEESIGLFESIKEKNKQISNLQTKLNEKEDLLLNANSKEQEITMSLKEKDDIIKNLRCQIIEFENMDKKLSETTEHIKKLTEKQRKKVQEIEILNAKLVENEQKYEELAYKQKEAEDQIDNLKQIISNKDNNYKELNTQCEKYKEIVKMHEEKHKKLSPLNSINKNTISPKEININIQNEIKLLQEKNIELTNKKNKEIEKMQEDLEEMKQIIKIKEKSIENFESSLKDQENLVKALNSKDSYISKIIEKVDILTKTLEDKNVLITSLQLTITNSVNEYKEMENKLKSLEEIPVLIKEKGKLQDSLNNSIKNNETLEKLLKEKGDLLKIKINQIKEIKPLREGNRELNDKVNSLFSENKTLSKQAEILTEEILMKEKLIKKLLSENVIIENLSGKIQEKDEELNELKARIIQEQKSTQTSAQLYETLLKEKEDEINRLKKTIEKLMEKIKITTQSSSVETETLSNQVVVLQKELDCIKFELSSLQQINYKLIKEENNYKNKIFSLEKENAANKSDIENFLKQITETKCDNQKNLSTKLEEFQKQINELNKKNQELISQFEESEILDKEEIARLNNELIMQLQINEAHEKEINILVQMSVTAENKVKSYHCENCKTLKKKISELEYTVNQAEESLGGYFNNTLVESIKELLSSKTQSYNNFSSITTNKQFSVKNISKIPKPSHFKMTNRQSVELKSEISDELLNKYSLASERIKRSNSSALPDFSDLINELNDEKIESEKYLTQIKILKENIRELERKLKRTEDVNDKINAEVLKDALLKMFRSIPIQNSEIEGMIHLVFSIISVPREEVIKLESERKAKSPKLFGVF</sequence>
<dbReference type="Gene3D" id="1.10.287.1490">
    <property type="match status" value="1"/>
</dbReference>
<feature type="region of interest" description="Disordered" evidence="2">
    <location>
        <begin position="44"/>
        <end position="67"/>
    </location>
</feature>
<evidence type="ECO:0000313" key="4">
    <source>
        <dbReference type="Proteomes" id="UP000187209"/>
    </source>
</evidence>
<dbReference type="Proteomes" id="UP000187209">
    <property type="component" value="Unassembled WGS sequence"/>
</dbReference>
<feature type="coiled-coil region" evidence="1">
    <location>
        <begin position="953"/>
        <end position="1064"/>
    </location>
</feature>
<proteinExistence type="predicted"/>
<feature type="coiled-coil region" evidence="1">
    <location>
        <begin position="1339"/>
        <end position="1380"/>
    </location>
</feature>
<feature type="compositionally biased region" description="Basic and acidic residues" evidence="2">
    <location>
        <begin position="49"/>
        <end position="67"/>
    </location>
</feature>
<organism evidence="3 4">
    <name type="scientific">Stentor coeruleus</name>
    <dbReference type="NCBI Taxonomy" id="5963"/>
    <lineage>
        <taxon>Eukaryota</taxon>
        <taxon>Sar</taxon>
        <taxon>Alveolata</taxon>
        <taxon>Ciliophora</taxon>
        <taxon>Postciliodesmatophora</taxon>
        <taxon>Heterotrichea</taxon>
        <taxon>Heterotrichida</taxon>
        <taxon>Stentoridae</taxon>
        <taxon>Stentor</taxon>
    </lineage>
</organism>
<evidence type="ECO:0008006" key="5">
    <source>
        <dbReference type="Google" id="ProtNLM"/>
    </source>
</evidence>